<proteinExistence type="predicted"/>
<dbReference type="InterPro" id="IPR016047">
    <property type="entry name" value="M23ase_b-sheet_dom"/>
</dbReference>
<dbReference type="PANTHER" id="PTHR21666">
    <property type="entry name" value="PEPTIDASE-RELATED"/>
    <property type="match status" value="1"/>
</dbReference>
<dbReference type="InterPro" id="IPR050570">
    <property type="entry name" value="Cell_wall_metabolism_enzyme"/>
</dbReference>
<keyword evidence="1 2" id="KW-0732">Signal</keyword>
<dbReference type="GO" id="GO:0004222">
    <property type="term" value="F:metalloendopeptidase activity"/>
    <property type="evidence" value="ECO:0007669"/>
    <property type="project" value="TreeGrafter"/>
</dbReference>
<organism evidence="4 5">
    <name type="scientific">Zhenpiania hominis</name>
    <dbReference type="NCBI Taxonomy" id="2763644"/>
    <lineage>
        <taxon>Bacteria</taxon>
        <taxon>Bacillati</taxon>
        <taxon>Bacillota</taxon>
        <taxon>Clostridia</taxon>
        <taxon>Peptostreptococcales</taxon>
        <taxon>Anaerovoracaceae</taxon>
        <taxon>Zhenpiania</taxon>
    </lineage>
</organism>
<comment type="caution">
    <text evidence="4">The sequence shown here is derived from an EMBL/GenBank/DDBJ whole genome shotgun (WGS) entry which is preliminary data.</text>
</comment>
<dbReference type="Proteomes" id="UP000602647">
    <property type="component" value="Unassembled WGS sequence"/>
</dbReference>
<name>A0A923SQD7_9FIRM</name>
<dbReference type="AlphaFoldDB" id="A0A923SQD7"/>
<dbReference type="EMBL" id="JACRYT010000004">
    <property type="protein sequence ID" value="MBC6679360.1"/>
    <property type="molecule type" value="Genomic_DNA"/>
</dbReference>
<evidence type="ECO:0000259" key="3">
    <source>
        <dbReference type="PROSITE" id="PS51109"/>
    </source>
</evidence>
<evidence type="ECO:0000313" key="5">
    <source>
        <dbReference type="Proteomes" id="UP000602647"/>
    </source>
</evidence>
<protein>
    <submittedName>
        <fullName evidence="4">Peptidoglycan DD-metalloendopeptidase family protein</fullName>
    </submittedName>
</protein>
<feature type="chain" id="PRO_5039242261" evidence="2">
    <location>
        <begin position="35"/>
        <end position="353"/>
    </location>
</feature>
<sequence length="353" mass="38173">MKELPGNRSLLFLKKRKKAVLGTASAVLAAVSIAAGTAIVPSDFEVPVMLANGEIITPPWYVTVEGERVALVDSEEDAREAVKLAADHYKNEETVNIEIEEQTSTAEMDLENGDEKPEILTPEEAAAEITAKQELTVKTTEVVTEKEPVEFKKVTKKTDKLYVGQRKVKQKGSEGLKEVTKEVTKENGETIEENLIYEAVLKEPQTRIVLSGTKRQEEDAFTAAADVKQEGSGELTAPVSSMNVTSGFGPRWGRTHLGVDLGMPSGAPISAADAGTVIFTGYSGSYGNLVKVDHGNGMITYYAHCSRVLAEQGQAVERGEVIAEVGSTGNSTGPHLHFEVRMNGENVDPMNYF</sequence>
<dbReference type="SUPFAM" id="SSF51261">
    <property type="entry name" value="Duplicated hybrid motif"/>
    <property type="match status" value="1"/>
</dbReference>
<dbReference type="Gene3D" id="2.70.70.10">
    <property type="entry name" value="Glucose Permease (Domain IIA)"/>
    <property type="match status" value="1"/>
</dbReference>
<dbReference type="CDD" id="cd12797">
    <property type="entry name" value="M23_peptidase"/>
    <property type="match status" value="1"/>
</dbReference>
<evidence type="ECO:0000256" key="2">
    <source>
        <dbReference type="SAM" id="SignalP"/>
    </source>
</evidence>
<dbReference type="Pfam" id="PF07501">
    <property type="entry name" value="G5"/>
    <property type="match status" value="1"/>
</dbReference>
<reference evidence="4" key="1">
    <citation type="submission" date="2020-08" db="EMBL/GenBank/DDBJ databases">
        <title>Genome public.</title>
        <authorList>
            <person name="Liu C."/>
            <person name="Sun Q."/>
        </authorList>
    </citation>
    <scope>NUCLEOTIDE SEQUENCE</scope>
    <source>
        <strain evidence="4">BX12</strain>
    </source>
</reference>
<dbReference type="RefSeq" id="WP_187302468.1">
    <property type="nucleotide sequence ID" value="NZ_CBCTQH010000018.1"/>
</dbReference>
<accession>A0A923SQD7</accession>
<dbReference type="InterPro" id="IPR011055">
    <property type="entry name" value="Dup_hybrid_motif"/>
</dbReference>
<dbReference type="Gene3D" id="2.20.230.10">
    <property type="entry name" value="Resuscitation-promoting factor rpfb"/>
    <property type="match status" value="1"/>
</dbReference>
<feature type="signal peptide" evidence="2">
    <location>
        <begin position="1"/>
        <end position="34"/>
    </location>
</feature>
<dbReference type="Pfam" id="PF01551">
    <property type="entry name" value="Peptidase_M23"/>
    <property type="match status" value="1"/>
</dbReference>
<evidence type="ECO:0000313" key="4">
    <source>
        <dbReference type="EMBL" id="MBC6679360.1"/>
    </source>
</evidence>
<dbReference type="SMART" id="SM01208">
    <property type="entry name" value="G5"/>
    <property type="match status" value="1"/>
</dbReference>
<keyword evidence="5" id="KW-1185">Reference proteome</keyword>
<dbReference type="InterPro" id="IPR011098">
    <property type="entry name" value="G5_dom"/>
</dbReference>
<dbReference type="PANTHER" id="PTHR21666:SF270">
    <property type="entry name" value="MUREIN HYDROLASE ACTIVATOR ENVC"/>
    <property type="match status" value="1"/>
</dbReference>
<evidence type="ECO:0000256" key="1">
    <source>
        <dbReference type="ARBA" id="ARBA00022729"/>
    </source>
</evidence>
<feature type="domain" description="G5" evidence="3">
    <location>
        <begin position="135"/>
        <end position="215"/>
    </location>
</feature>
<dbReference type="PROSITE" id="PS51109">
    <property type="entry name" value="G5"/>
    <property type="match status" value="1"/>
</dbReference>
<gene>
    <name evidence="4" type="ORF">H9L42_05925</name>
</gene>